<protein>
    <recommendedName>
        <fullName evidence="14">Guanine nucleotide exchange factor VAV2</fullName>
    </recommendedName>
</protein>
<dbReference type="InterPro" id="IPR001849">
    <property type="entry name" value="PH_domain"/>
</dbReference>
<dbReference type="GO" id="GO:0035556">
    <property type="term" value="P:intracellular signal transduction"/>
    <property type="evidence" value="ECO:0007669"/>
    <property type="project" value="InterPro"/>
</dbReference>
<evidence type="ECO:0000259" key="11">
    <source>
        <dbReference type="PROSITE" id="PS50081"/>
    </source>
</evidence>
<dbReference type="InterPro" id="IPR037832">
    <property type="entry name" value="PH_Vav"/>
</dbReference>
<dbReference type="InterPro" id="IPR000219">
    <property type="entry name" value="DH_dom"/>
</dbReference>
<feature type="domain" description="SH3" evidence="7">
    <location>
        <begin position="649"/>
        <end position="714"/>
    </location>
</feature>
<evidence type="ECO:0000256" key="2">
    <source>
        <dbReference type="ARBA" id="ARBA00022553"/>
    </source>
</evidence>
<dbReference type="Pfam" id="PF07653">
    <property type="entry name" value="SH3_2"/>
    <property type="match status" value="1"/>
</dbReference>
<dbReference type="CDD" id="cd00160">
    <property type="entry name" value="RhoGEF"/>
    <property type="match status" value="1"/>
</dbReference>
<proteinExistence type="predicted"/>
<name>A0AAD9JT62_9ANNE</name>
<feature type="region of interest" description="Disordered" evidence="6">
    <location>
        <begin position="728"/>
        <end position="748"/>
    </location>
</feature>
<evidence type="ECO:0000259" key="7">
    <source>
        <dbReference type="PROSITE" id="PS50002"/>
    </source>
</evidence>
<dbReference type="PROSITE" id="PS50021">
    <property type="entry name" value="CH"/>
    <property type="match status" value="1"/>
</dbReference>
<dbReference type="CDD" id="cd21201">
    <property type="entry name" value="CH_VAV"/>
    <property type="match status" value="1"/>
</dbReference>
<evidence type="ECO:0000313" key="13">
    <source>
        <dbReference type="Proteomes" id="UP001208570"/>
    </source>
</evidence>
<feature type="domain" description="Phorbol-ester/DAG-type" evidence="11">
    <location>
        <begin position="578"/>
        <end position="628"/>
    </location>
</feature>
<dbReference type="EMBL" id="JAODUP010000168">
    <property type="protein sequence ID" value="KAK2158522.1"/>
    <property type="molecule type" value="Genomic_DNA"/>
</dbReference>
<feature type="domain" description="DH" evidence="9">
    <location>
        <begin position="241"/>
        <end position="426"/>
    </location>
</feature>
<dbReference type="InterPro" id="IPR002219">
    <property type="entry name" value="PKC_DAG/PE"/>
</dbReference>
<dbReference type="InterPro" id="IPR001715">
    <property type="entry name" value="CH_dom"/>
</dbReference>
<keyword evidence="3" id="KW-0344">Guanine-nucleotide releasing factor</keyword>
<dbReference type="PANTHER" id="PTHR45818:SF3">
    <property type="entry name" value="PROTEIN VAV"/>
    <property type="match status" value="1"/>
</dbReference>
<dbReference type="SMART" id="SM00233">
    <property type="entry name" value="PH"/>
    <property type="match status" value="1"/>
</dbReference>
<feature type="region of interest" description="Disordered" evidence="6">
    <location>
        <begin position="632"/>
        <end position="666"/>
    </location>
</feature>
<keyword evidence="13" id="KW-1185">Reference proteome</keyword>
<dbReference type="GO" id="GO:0005085">
    <property type="term" value="F:guanyl-nucleotide exchange factor activity"/>
    <property type="evidence" value="ECO:0007669"/>
    <property type="project" value="UniProtKB-KW"/>
</dbReference>
<evidence type="ECO:0000256" key="3">
    <source>
        <dbReference type="ARBA" id="ARBA00022658"/>
    </source>
</evidence>
<dbReference type="GO" id="GO:0005737">
    <property type="term" value="C:cytoplasm"/>
    <property type="evidence" value="ECO:0007669"/>
    <property type="project" value="TreeGrafter"/>
</dbReference>
<dbReference type="PROSITE" id="PS50002">
    <property type="entry name" value="SH3"/>
    <property type="match status" value="1"/>
</dbReference>
<evidence type="ECO:0000256" key="5">
    <source>
        <dbReference type="PROSITE-ProRule" id="PRU00192"/>
    </source>
</evidence>
<dbReference type="InterPro" id="IPR035899">
    <property type="entry name" value="DBL_dom_sf"/>
</dbReference>
<dbReference type="InterPro" id="IPR011993">
    <property type="entry name" value="PH-like_dom_sf"/>
</dbReference>
<dbReference type="Proteomes" id="UP001208570">
    <property type="component" value="Unassembled WGS sequence"/>
</dbReference>
<evidence type="ECO:0000256" key="6">
    <source>
        <dbReference type="SAM" id="MobiDB-lite"/>
    </source>
</evidence>
<evidence type="ECO:0000256" key="1">
    <source>
        <dbReference type="ARBA" id="ARBA00022443"/>
    </source>
</evidence>
<dbReference type="Pfam" id="PF00621">
    <property type="entry name" value="RhoGEF"/>
    <property type="match status" value="1"/>
</dbReference>
<dbReference type="CDD" id="cd01223">
    <property type="entry name" value="PH_Vav"/>
    <property type="match status" value="1"/>
</dbReference>
<dbReference type="AlphaFoldDB" id="A0AAD9JT62"/>
<dbReference type="Pfam" id="PF00307">
    <property type="entry name" value="CH"/>
    <property type="match status" value="1"/>
</dbReference>
<organism evidence="12 13">
    <name type="scientific">Paralvinella palmiformis</name>
    <dbReference type="NCBI Taxonomy" id="53620"/>
    <lineage>
        <taxon>Eukaryota</taxon>
        <taxon>Metazoa</taxon>
        <taxon>Spiralia</taxon>
        <taxon>Lophotrochozoa</taxon>
        <taxon>Annelida</taxon>
        <taxon>Polychaeta</taxon>
        <taxon>Sedentaria</taxon>
        <taxon>Canalipalpata</taxon>
        <taxon>Terebellida</taxon>
        <taxon>Terebelliformia</taxon>
        <taxon>Alvinellidae</taxon>
        <taxon>Paralvinella</taxon>
    </lineage>
</organism>
<dbReference type="InterPro" id="IPR036028">
    <property type="entry name" value="SH3-like_dom_sf"/>
</dbReference>
<dbReference type="PROSITE" id="PS50081">
    <property type="entry name" value="ZF_DAG_PE_2"/>
    <property type="match status" value="1"/>
</dbReference>
<dbReference type="SMART" id="SM00325">
    <property type="entry name" value="RhoGEF"/>
    <property type="match status" value="1"/>
</dbReference>
<dbReference type="PROSITE" id="PS50003">
    <property type="entry name" value="PH_DOMAIN"/>
    <property type="match status" value="1"/>
</dbReference>
<dbReference type="PROSITE" id="PS00741">
    <property type="entry name" value="DH_1"/>
    <property type="match status" value="1"/>
</dbReference>
<evidence type="ECO:0000259" key="9">
    <source>
        <dbReference type="PROSITE" id="PS50010"/>
    </source>
</evidence>
<evidence type="ECO:0000259" key="8">
    <source>
        <dbReference type="PROSITE" id="PS50003"/>
    </source>
</evidence>
<dbReference type="SMART" id="SM00109">
    <property type="entry name" value="C1"/>
    <property type="match status" value="1"/>
</dbReference>
<reference evidence="12" key="1">
    <citation type="journal article" date="2023" name="Mol. Biol. Evol.">
        <title>Third-Generation Sequencing Reveals the Adaptive Role of the Epigenome in Three Deep-Sea Polychaetes.</title>
        <authorList>
            <person name="Perez M."/>
            <person name="Aroh O."/>
            <person name="Sun Y."/>
            <person name="Lan Y."/>
            <person name="Juniper S.K."/>
            <person name="Young C.R."/>
            <person name="Angers B."/>
            <person name="Qian P.Y."/>
        </authorList>
    </citation>
    <scope>NUCLEOTIDE SEQUENCE</scope>
    <source>
        <strain evidence="12">P08H-3</strain>
    </source>
</reference>
<dbReference type="Pfam" id="PF22697">
    <property type="entry name" value="SOS1_NGEF_PH"/>
    <property type="match status" value="1"/>
</dbReference>
<keyword evidence="4" id="KW-0677">Repeat</keyword>
<comment type="caution">
    <text evidence="12">The sequence shown here is derived from an EMBL/GenBank/DDBJ whole genome shotgun (WGS) entry which is preliminary data.</text>
</comment>
<evidence type="ECO:0000256" key="4">
    <source>
        <dbReference type="ARBA" id="ARBA00022737"/>
    </source>
</evidence>
<dbReference type="SMART" id="SM00326">
    <property type="entry name" value="SH3"/>
    <property type="match status" value="1"/>
</dbReference>
<dbReference type="SUPFAM" id="SSF47576">
    <property type="entry name" value="Calponin-homology domain, CH-domain"/>
    <property type="match status" value="1"/>
</dbReference>
<dbReference type="Pfam" id="PF00130">
    <property type="entry name" value="C1_1"/>
    <property type="match status" value="1"/>
</dbReference>
<dbReference type="GO" id="GO:0016477">
    <property type="term" value="P:cell migration"/>
    <property type="evidence" value="ECO:0007669"/>
    <property type="project" value="TreeGrafter"/>
</dbReference>
<dbReference type="Gene3D" id="1.10.418.10">
    <property type="entry name" value="Calponin-like domain"/>
    <property type="match status" value="1"/>
</dbReference>
<dbReference type="SMART" id="SM00033">
    <property type="entry name" value="CH"/>
    <property type="match status" value="1"/>
</dbReference>
<dbReference type="Gene3D" id="1.20.900.10">
    <property type="entry name" value="Dbl homology (DH) domain"/>
    <property type="match status" value="1"/>
</dbReference>
<dbReference type="SUPFAM" id="SSF48065">
    <property type="entry name" value="DBL homology domain (DH-domain)"/>
    <property type="match status" value="1"/>
</dbReference>
<evidence type="ECO:0008006" key="14">
    <source>
        <dbReference type="Google" id="ProtNLM"/>
    </source>
</evidence>
<dbReference type="PROSITE" id="PS50010">
    <property type="entry name" value="DH_2"/>
    <property type="match status" value="1"/>
</dbReference>
<dbReference type="Gene3D" id="3.30.60.20">
    <property type="match status" value="1"/>
</dbReference>
<dbReference type="SUPFAM" id="SSF50044">
    <property type="entry name" value="SH3-domain"/>
    <property type="match status" value="1"/>
</dbReference>
<dbReference type="InterPro" id="IPR055251">
    <property type="entry name" value="SOS1_NGEF_PH"/>
</dbReference>
<feature type="domain" description="PH" evidence="8">
    <location>
        <begin position="459"/>
        <end position="567"/>
    </location>
</feature>
<dbReference type="Gene3D" id="2.30.29.30">
    <property type="entry name" value="Pleckstrin-homology domain (PH domain)/Phosphotyrosine-binding domain (PTB)"/>
    <property type="match status" value="1"/>
</dbReference>
<dbReference type="Gene3D" id="2.30.30.40">
    <property type="entry name" value="SH3 Domains"/>
    <property type="match status" value="1"/>
</dbReference>
<dbReference type="InterPro" id="IPR001331">
    <property type="entry name" value="GDS_CDC24_CS"/>
</dbReference>
<dbReference type="CDD" id="cd20810">
    <property type="entry name" value="C1_VAV"/>
    <property type="match status" value="1"/>
</dbReference>
<dbReference type="PANTHER" id="PTHR45818">
    <property type="entry name" value="PROTEIN VAV"/>
    <property type="match status" value="1"/>
</dbReference>
<dbReference type="InterPro" id="IPR036872">
    <property type="entry name" value="CH_dom_sf"/>
</dbReference>
<keyword evidence="2" id="KW-0597">Phosphoprotein</keyword>
<evidence type="ECO:0000259" key="10">
    <source>
        <dbReference type="PROSITE" id="PS50021"/>
    </source>
</evidence>
<sequence>MATSNKEEDWRSCAEWLVRCQILVEGHRATSESAQVFDLAQVLRDGVLICHLLNRLHPGAIDSKDFSQRPQMSQFLCLKNIRVFLQACKNVFHLEEKNLFEPYDLFEVKDFGKVIKTLAKLSNCGMAQKAQIPGFSIYDRTRKDDDAIYGPLSDIAVSIPEEDAYDPVPQHGDHDIYDDLCSLRKQPVQFARERNLHLICDFPPNEETNYDLPTEDDDEHQEKIYDDLTALVSREPHPTCKRDYCIKEIMETENNYIEALNMIINNFIGPLKTVIPPKEHEIIFFAIEELYKRHSGFHSDLQKAYSSRDSYGGSRLNIPDCFVQWKEKFLLYGDFCSNLPKAQDLVDELCNKNPQIQQTVQECQMKANQGKFRLRDLLSVPMQRVLKYHLLLKELVKNTPDDHPEKRSLERALEEMKDLSLYVNEVKRDNEQLQLIQEVRNSITDLQMPPDVQLKDYGRIQLDGELKVKNHDDTGRGNKTRYVFVFDKVMLLCKSRGDCYNFRDALVLSQYKVETNAPKNHVRPEKGWQFPFMLSKKVYTDGAAYTMFCKTEDMRKKWIAAIEMAQENTSPAGARDGGKDFVMETFNEATICDICKKLLRGVFFQGYKCQKTSLAVHKECVKKAINVRGPPQIPPAVETGGPPPIPVRPKGTKRKATQSYSGIPPPPNDCLPPLHFSVEDMIEIIQEVNDNWSKGSCNGQTGFFPIQYVRKQTRRHSYEQPEKLQLHVNPMSPIPDGAHDNPDLTVQP</sequence>
<keyword evidence="1 5" id="KW-0728">SH3 domain</keyword>
<dbReference type="SUPFAM" id="SSF50729">
    <property type="entry name" value="PH domain-like"/>
    <property type="match status" value="1"/>
</dbReference>
<gene>
    <name evidence="12" type="ORF">LSH36_168g04111</name>
</gene>
<accession>A0AAD9JT62</accession>
<feature type="domain" description="Calponin-homology (CH)" evidence="10">
    <location>
        <begin position="7"/>
        <end position="126"/>
    </location>
</feature>
<dbReference type="InterPro" id="IPR001452">
    <property type="entry name" value="SH3_domain"/>
</dbReference>
<evidence type="ECO:0000313" key="12">
    <source>
        <dbReference type="EMBL" id="KAK2158522.1"/>
    </source>
</evidence>